<dbReference type="Proteomes" id="UP000003986">
    <property type="component" value="Unassembled WGS sequence"/>
</dbReference>
<feature type="transmembrane region" description="Helical" evidence="1">
    <location>
        <begin position="110"/>
        <end position="128"/>
    </location>
</feature>
<keyword evidence="1" id="KW-0472">Membrane</keyword>
<evidence type="ECO:0000313" key="2">
    <source>
        <dbReference type="EMBL" id="EFE76272.2"/>
    </source>
</evidence>
<keyword evidence="1" id="KW-1133">Transmembrane helix</keyword>
<feature type="transmembrane region" description="Helical" evidence="1">
    <location>
        <begin position="276"/>
        <end position="294"/>
    </location>
</feature>
<dbReference type="EMBL" id="DS999644">
    <property type="protein sequence ID" value="EFE76272.2"/>
    <property type="molecule type" value="Genomic_DNA"/>
</dbReference>
<organism evidence="2 3">
    <name type="scientific">Streptomyces filamentosus NRRL 15998</name>
    <dbReference type="NCBI Taxonomy" id="457431"/>
    <lineage>
        <taxon>Bacteria</taxon>
        <taxon>Bacillati</taxon>
        <taxon>Actinomycetota</taxon>
        <taxon>Actinomycetes</taxon>
        <taxon>Kitasatosporales</taxon>
        <taxon>Streptomycetaceae</taxon>
        <taxon>Streptomyces</taxon>
    </lineage>
</organism>
<sequence>MSGAGSPQRRHPIQGLHNRQVEKRVGRAEKAAADLGVAFDTHGVRKALAFRWAPYLLRLRRVLIFFVVLGVTAVVTYRPACRPGGILDVGPASCGSYSAYVLGPGGDPRATAVFVCVSMVLVFVWSIWRAEHIARCYEPLYPLLSLLSASGDLVGMAESHYTDAGRLRKKVWRVGLPLREVAGDAASAFGVSRAIRKELASHVRLVETTFSQAADELLRDREGAARKLGLLAATAASSIAVDRFQEILPEALLPSEEAGEGSLAPDRVDGLRLAKACTWSVLCVTIFSLLLAGLGVPAELMVPLAILAFPVAVYVLLAARHGLNEASRLTRSISTFFSSGPPV</sequence>
<accession>D6AUX7</accession>
<evidence type="ECO:0000256" key="1">
    <source>
        <dbReference type="SAM" id="Phobius"/>
    </source>
</evidence>
<reference evidence="3" key="2">
    <citation type="submission" date="2008-12" db="EMBL/GenBank/DDBJ databases">
        <title>Annotation of Streptomyces roseosporus strain NRRL 15998.</title>
        <authorList>
            <consortium name="The Broad Institute Genome Sequencing Platform"/>
            <consortium name="Broad Institute Microbial Sequencing Center"/>
            <person name="Fischbach M."/>
            <person name="Ward D."/>
            <person name="Young S."/>
            <person name="Kodira C.D."/>
            <person name="Zeng Q."/>
            <person name="Koehrsen M."/>
            <person name="Godfrey P."/>
            <person name="Alvarado L."/>
            <person name="Berlin A.M."/>
            <person name="Borenstein D."/>
            <person name="Chen Z."/>
            <person name="Engels R."/>
            <person name="Freedman E."/>
            <person name="Gellesch M."/>
            <person name="Goldberg J."/>
            <person name="Griggs A."/>
            <person name="Gujja S."/>
            <person name="Heiman D.I."/>
            <person name="Hepburn T.A."/>
            <person name="Howarth C."/>
            <person name="Jen D."/>
            <person name="Larson L."/>
            <person name="Lewis B."/>
            <person name="Mehta T."/>
            <person name="Park D."/>
            <person name="Pearson M."/>
            <person name="Roberts A."/>
            <person name="Saif S."/>
            <person name="Shea T.D."/>
            <person name="Shenoy N."/>
            <person name="Sisk P."/>
            <person name="Stolte C."/>
            <person name="Sykes S.N."/>
            <person name="Walk T."/>
            <person name="White J."/>
            <person name="Yandava C."/>
            <person name="Straight P."/>
            <person name="Clardy J."/>
            <person name="Hung D."/>
            <person name="Kolter R."/>
            <person name="Mekalanos J."/>
            <person name="Walker S."/>
            <person name="Walsh C.T."/>
            <person name="Wieland B.L.C."/>
            <person name="Ilzarbe M."/>
            <person name="Galagan J."/>
            <person name="Nusbaum C."/>
            <person name="Birren B."/>
        </authorList>
    </citation>
    <scope>NUCLEOTIDE SEQUENCE [LARGE SCALE GENOMIC DNA]</scope>
    <source>
        <strain evidence="3">NRRL 15998</strain>
    </source>
</reference>
<protein>
    <submittedName>
        <fullName evidence="2">Predicted protein</fullName>
    </submittedName>
</protein>
<name>D6AUX7_STRFL</name>
<reference evidence="3" key="1">
    <citation type="submission" date="2008-10" db="EMBL/GenBank/DDBJ databases">
        <authorList>
            <person name="Molnar K."/>
        </authorList>
    </citation>
    <scope>NUCLEOTIDE SEQUENCE [LARGE SCALE GENOMIC DNA]</scope>
    <source>
        <strain evidence="3">NRRL 15998</strain>
    </source>
</reference>
<evidence type="ECO:0000313" key="3">
    <source>
        <dbReference type="Proteomes" id="UP000003986"/>
    </source>
</evidence>
<dbReference type="AlphaFoldDB" id="D6AUX7"/>
<proteinExistence type="predicted"/>
<keyword evidence="1" id="KW-0812">Transmembrane</keyword>
<feature type="transmembrane region" description="Helical" evidence="1">
    <location>
        <begin position="62"/>
        <end position="80"/>
    </location>
</feature>
<feature type="transmembrane region" description="Helical" evidence="1">
    <location>
        <begin position="300"/>
        <end position="319"/>
    </location>
</feature>
<gene>
    <name evidence="2" type="ORF">SSGG_03639</name>
</gene>